<name>A0A0P0RHV8_9BURK</name>
<proteinExistence type="predicted"/>
<dbReference type="GeneID" id="69971995"/>
<dbReference type="Gene3D" id="3.10.450.350">
    <property type="match status" value="1"/>
</dbReference>
<dbReference type="SUPFAM" id="SSF51261">
    <property type="entry name" value="Duplicated hybrid motif"/>
    <property type="match status" value="1"/>
</dbReference>
<reference evidence="3 4" key="1">
    <citation type="journal article" date="2014" name="Genome Announc.">
        <title>Draft Genome Sequence of the Haloacid-Degrading Burkholderia caribensis Strain MBA4.</title>
        <authorList>
            <person name="Pan Y."/>
            <person name="Kong K.F."/>
            <person name="Tsang J.S."/>
        </authorList>
    </citation>
    <scope>NUCLEOTIDE SEQUENCE [LARGE SCALE GENOMIC DNA]</scope>
    <source>
        <strain evidence="3 4">MBA4</strain>
    </source>
</reference>
<evidence type="ECO:0000256" key="1">
    <source>
        <dbReference type="SAM" id="MobiDB-lite"/>
    </source>
</evidence>
<dbReference type="InterPro" id="IPR016047">
    <property type="entry name" value="M23ase_b-sheet_dom"/>
</dbReference>
<dbReference type="PANTHER" id="PTHR21666:SF270">
    <property type="entry name" value="MUREIN HYDROLASE ACTIVATOR ENVC"/>
    <property type="match status" value="1"/>
</dbReference>
<evidence type="ECO:0000313" key="3">
    <source>
        <dbReference type="EMBL" id="ALL68266.1"/>
    </source>
</evidence>
<dbReference type="AlphaFoldDB" id="A0A0P0RHV8"/>
<dbReference type="Gene3D" id="2.70.70.10">
    <property type="entry name" value="Glucose Permease (Domain IIA)"/>
    <property type="match status" value="1"/>
</dbReference>
<dbReference type="InterPro" id="IPR050570">
    <property type="entry name" value="Cell_wall_metabolism_enzyme"/>
</dbReference>
<dbReference type="EMBL" id="CP012747">
    <property type="protein sequence ID" value="ALL68266.1"/>
    <property type="molecule type" value="Genomic_DNA"/>
</dbReference>
<dbReference type="Pfam" id="PF01551">
    <property type="entry name" value="Peptidase_M23"/>
    <property type="match status" value="1"/>
</dbReference>
<feature type="domain" description="M23ase beta-sheet core" evidence="2">
    <location>
        <begin position="279"/>
        <end position="376"/>
    </location>
</feature>
<sequence length="430" mass="47089">MANRNYDILHRMKFRKLTVKRIGKLRNLIRSLMCWWAVAASLYSVSLWAKTPSLLPTASIDIISAERVVASRQPLNDGSSIKKKRSTWLSVAQLPAFSLAPVPSYGSFESTSDSAHCDASTPTSSSPFPAMTQALDSFTNGPQTTIEVRGSLIGTTLQQTMQRDGISPDIFEQLAHLVGTRPDVDIDAQAHPGDKYEVRFERTTDTFGRTVERLLSAVLFLQGREMDAEWFEPAGQPGDFFTFTGHRIMTAPFVNPTFGATVTSPFGLRRHPIKGVETEHTGIDLATSVGSPVRAAADGVVEKVGFDRHGYGHYVVLQHGIRYETWYAHLSKIAMGIREGATVLLGQIVGAVGRSGEATGPHLHFEVREVGRPVDPQPLIENPKSALSMEQLSLFKNQVAEDSKILGAPIHPPVAYAPRQNVGITSNDRC</sequence>
<dbReference type="KEGG" id="bcai:K788_0000636"/>
<dbReference type="RefSeq" id="WP_082624967.1">
    <property type="nucleotide sequence ID" value="NZ_CP012747.1"/>
</dbReference>
<dbReference type="Proteomes" id="UP000019146">
    <property type="component" value="Chromosome 2"/>
</dbReference>
<organism evidence="3 4">
    <name type="scientific">Paraburkholderia caribensis MBA4</name>
    <dbReference type="NCBI Taxonomy" id="1323664"/>
    <lineage>
        <taxon>Bacteria</taxon>
        <taxon>Pseudomonadati</taxon>
        <taxon>Pseudomonadota</taxon>
        <taxon>Betaproteobacteria</taxon>
        <taxon>Burkholderiales</taxon>
        <taxon>Burkholderiaceae</taxon>
        <taxon>Paraburkholderia</taxon>
    </lineage>
</organism>
<feature type="region of interest" description="Disordered" evidence="1">
    <location>
        <begin position="111"/>
        <end position="133"/>
    </location>
</feature>
<dbReference type="InterPro" id="IPR011055">
    <property type="entry name" value="Dup_hybrid_motif"/>
</dbReference>
<protein>
    <submittedName>
        <fullName evidence="3">Membrane protein related to metalloendopeptidase</fullName>
    </submittedName>
</protein>
<accession>A0A0P0RHV8</accession>
<gene>
    <name evidence="3" type="ORF">K788_0000636</name>
</gene>
<evidence type="ECO:0000259" key="2">
    <source>
        <dbReference type="Pfam" id="PF01551"/>
    </source>
</evidence>
<dbReference type="CDD" id="cd12797">
    <property type="entry name" value="M23_peptidase"/>
    <property type="match status" value="1"/>
</dbReference>
<evidence type="ECO:0000313" key="4">
    <source>
        <dbReference type="Proteomes" id="UP000019146"/>
    </source>
</evidence>
<dbReference type="PANTHER" id="PTHR21666">
    <property type="entry name" value="PEPTIDASE-RELATED"/>
    <property type="match status" value="1"/>
</dbReference>
<dbReference type="GO" id="GO:0004222">
    <property type="term" value="F:metalloendopeptidase activity"/>
    <property type="evidence" value="ECO:0007669"/>
    <property type="project" value="TreeGrafter"/>
</dbReference>